<reference evidence="2 3" key="1">
    <citation type="submission" date="2019-08" db="EMBL/GenBank/DDBJ databases">
        <title>In-depth cultivation of the pig gut microbiome towards novel bacterial diversity and tailored functional studies.</title>
        <authorList>
            <person name="Wylensek D."/>
            <person name="Hitch T.C.A."/>
            <person name="Clavel T."/>
        </authorList>
    </citation>
    <scope>NUCLEOTIDE SEQUENCE [LARGE SCALE GENOMIC DNA]</scope>
    <source>
        <strain evidence="2 3">BSM-380-WT-5A</strain>
    </source>
</reference>
<evidence type="ECO:0000313" key="2">
    <source>
        <dbReference type="EMBL" id="MST66385.1"/>
    </source>
</evidence>
<protein>
    <submittedName>
        <fullName evidence="2">ATP-dependent sacrificial sulfur transferase LarE</fullName>
    </submittedName>
</protein>
<keyword evidence="2" id="KW-0808">Transferase</keyword>
<evidence type="ECO:0000313" key="3">
    <source>
        <dbReference type="Proteomes" id="UP000440513"/>
    </source>
</evidence>
<dbReference type="InterPro" id="IPR052188">
    <property type="entry name" value="Ni-pincer_cofactor_biosynth"/>
</dbReference>
<dbReference type="Gene3D" id="3.40.50.620">
    <property type="entry name" value="HUPs"/>
    <property type="match status" value="1"/>
</dbReference>
<dbReference type="CDD" id="cd01990">
    <property type="entry name" value="LarE-like"/>
    <property type="match status" value="1"/>
</dbReference>
<dbReference type="InterPro" id="IPR005232">
    <property type="entry name" value="LarE"/>
</dbReference>
<keyword evidence="3" id="KW-1185">Reference proteome</keyword>
<evidence type="ECO:0000256" key="1">
    <source>
        <dbReference type="PIRSR" id="PIRSR006661-1"/>
    </source>
</evidence>
<dbReference type="PANTHER" id="PTHR43169">
    <property type="entry name" value="EXSB FAMILY PROTEIN"/>
    <property type="match status" value="1"/>
</dbReference>
<gene>
    <name evidence="2" type="primary">larE</name>
    <name evidence="2" type="ORF">FYJ57_06490</name>
</gene>
<dbReference type="PIRSF" id="PIRSF006661">
    <property type="entry name" value="PP-lp_UCP006661"/>
    <property type="match status" value="1"/>
</dbReference>
<feature type="active site" description="Nucleophile and sulfur donor" evidence="1">
    <location>
        <position position="175"/>
    </location>
</feature>
<dbReference type="SUPFAM" id="SSF52402">
    <property type="entry name" value="Adenine nucleotide alpha hydrolases-like"/>
    <property type="match status" value="1"/>
</dbReference>
<organism evidence="2 3">
    <name type="scientific">Oliverpabstia intestinalis</name>
    <dbReference type="NCBI Taxonomy" id="2606633"/>
    <lineage>
        <taxon>Bacteria</taxon>
        <taxon>Bacillati</taxon>
        <taxon>Bacillota</taxon>
        <taxon>Clostridia</taxon>
        <taxon>Lachnospirales</taxon>
        <taxon>Lachnospiraceae</taxon>
        <taxon>Oliverpabstia</taxon>
    </lineage>
</organism>
<dbReference type="InterPro" id="IPR014729">
    <property type="entry name" value="Rossmann-like_a/b/a_fold"/>
</dbReference>
<comment type="caution">
    <text evidence="2">The sequence shown here is derived from an EMBL/GenBank/DDBJ whole genome shotgun (WGS) entry which is preliminary data.</text>
</comment>
<dbReference type="AlphaFoldDB" id="A0A7X2TLW7"/>
<dbReference type="Proteomes" id="UP000440513">
    <property type="component" value="Unassembled WGS sequence"/>
</dbReference>
<dbReference type="NCBIfam" id="TIGR00268">
    <property type="entry name" value="ATP-dependent sacrificial sulfur transferase LarE"/>
    <property type="match status" value="1"/>
</dbReference>
<dbReference type="PANTHER" id="PTHR43169:SF2">
    <property type="entry name" value="NAD_GMP SYNTHASE DOMAIN-CONTAINING PROTEIN"/>
    <property type="match status" value="1"/>
</dbReference>
<dbReference type="RefSeq" id="WP_154432082.1">
    <property type="nucleotide sequence ID" value="NZ_JBQHRC010000005.1"/>
</dbReference>
<sequence>MDVETKYALLKENIKNYGKIAVAYSGGLDSTFLLKVCHDVLGDNVIAVSIRTDLQPVREYLGSEEFVKKEGIKHFILKFNDYTLPCFKNNPPDRCYYCKKEILLRIINVAANEGITTIVDGSNMDDLCDYRPGRRALTELHIKSPLLEAGMTKKDIRVLSQKLGLYTWNKLSPACMASRFPYGTAITPERIAMLNKAEQVIADLGFTQFRVRLHDEVARIEVINDEINRFFDYDLIQTVVKELKKVGFSYVCLDLEGYRMGSMNNKVSLNDK</sequence>
<accession>A0A7X2TLW7</accession>
<dbReference type="EMBL" id="VUMS01000009">
    <property type="protein sequence ID" value="MST66385.1"/>
    <property type="molecule type" value="Genomic_DNA"/>
</dbReference>
<dbReference type="GO" id="GO:0016783">
    <property type="term" value="F:sulfurtransferase activity"/>
    <property type="evidence" value="ECO:0007669"/>
    <property type="project" value="InterPro"/>
</dbReference>
<name>A0A7X2TLW7_9FIRM</name>
<proteinExistence type="predicted"/>